<comment type="caution">
    <text evidence="2">The sequence shown here is derived from an EMBL/GenBank/DDBJ whole genome shotgun (WGS) entry which is preliminary data.</text>
</comment>
<feature type="non-terminal residue" evidence="2">
    <location>
        <position position="1"/>
    </location>
</feature>
<evidence type="ECO:0000313" key="2">
    <source>
        <dbReference type="EMBL" id="GBN22225.1"/>
    </source>
</evidence>
<gene>
    <name evidence="2" type="ORF">AVEN_271550_1</name>
</gene>
<evidence type="ECO:0000313" key="3">
    <source>
        <dbReference type="Proteomes" id="UP000499080"/>
    </source>
</evidence>
<protein>
    <submittedName>
        <fullName evidence="2">Uncharacterized protein</fullName>
    </submittedName>
</protein>
<keyword evidence="3" id="KW-1185">Reference proteome</keyword>
<dbReference type="AlphaFoldDB" id="A0A4Y2M560"/>
<name>A0A4Y2M560_ARAVE</name>
<proteinExistence type="predicted"/>
<organism evidence="2 3">
    <name type="scientific">Araneus ventricosus</name>
    <name type="common">Orbweaver spider</name>
    <name type="synonym">Epeira ventricosa</name>
    <dbReference type="NCBI Taxonomy" id="182803"/>
    <lineage>
        <taxon>Eukaryota</taxon>
        <taxon>Metazoa</taxon>
        <taxon>Ecdysozoa</taxon>
        <taxon>Arthropoda</taxon>
        <taxon>Chelicerata</taxon>
        <taxon>Arachnida</taxon>
        <taxon>Araneae</taxon>
        <taxon>Araneomorphae</taxon>
        <taxon>Entelegynae</taxon>
        <taxon>Araneoidea</taxon>
        <taxon>Araneidae</taxon>
        <taxon>Araneus</taxon>
    </lineage>
</organism>
<evidence type="ECO:0000256" key="1">
    <source>
        <dbReference type="SAM" id="MobiDB-lite"/>
    </source>
</evidence>
<reference evidence="2 3" key="1">
    <citation type="journal article" date="2019" name="Sci. Rep.">
        <title>Orb-weaving spider Araneus ventricosus genome elucidates the spidroin gene catalogue.</title>
        <authorList>
            <person name="Kono N."/>
            <person name="Nakamura H."/>
            <person name="Ohtoshi R."/>
            <person name="Moran D.A.P."/>
            <person name="Shinohara A."/>
            <person name="Yoshida Y."/>
            <person name="Fujiwara M."/>
            <person name="Mori M."/>
            <person name="Tomita M."/>
            <person name="Arakawa K."/>
        </authorList>
    </citation>
    <scope>NUCLEOTIDE SEQUENCE [LARGE SCALE GENOMIC DNA]</scope>
</reference>
<sequence length="48" mass="5550">FRSCIVRSPGEWYNFKVCSDDENGYSTTISFDGTDNDKNVRPFQDPQI</sequence>
<accession>A0A4Y2M560</accession>
<feature type="region of interest" description="Disordered" evidence="1">
    <location>
        <begin position="28"/>
        <end position="48"/>
    </location>
</feature>
<dbReference type="EMBL" id="BGPR01006836">
    <property type="protein sequence ID" value="GBN22225.1"/>
    <property type="molecule type" value="Genomic_DNA"/>
</dbReference>
<dbReference type="Proteomes" id="UP000499080">
    <property type="component" value="Unassembled WGS sequence"/>
</dbReference>